<feature type="transmembrane region" description="Helical" evidence="6">
    <location>
        <begin position="69"/>
        <end position="90"/>
    </location>
</feature>
<dbReference type="EMBL" id="CM017326">
    <property type="protein sequence ID" value="KAE8077233.1"/>
    <property type="molecule type" value="Genomic_DNA"/>
</dbReference>
<dbReference type="InterPro" id="IPR045069">
    <property type="entry name" value="MATE_euk"/>
</dbReference>
<feature type="transmembrane region" description="Helical" evidence="6">
    <location>
        <begin position="177"/>
        <end position="201"/>
    </location>
</feature>
<feature type="transmembrane region" description="Helical" evidence="6">
    <location>
        <begin position="34"/>
        <end position="57"/>
    </location>
</feature>
<keyword evidence="3 6" id="KW-0812">Transmembrane</keyword>
<dbReference type="GO" id="GO:1990961">
    <property type="term" value="P:xenobiotic detoxification by transmembrane export across the plasma membrane"/>
    <property type="evidence" value="ECO:0007669"/>
    <property type="project" value="InterPro"/>
</dbReference>
<feature type="transmembrane region" description="Helical" evidence="6">
    <location>
        <begin position="250"/>
        <end position="269"/>
    </location>
</feature>
<feature type="transmembrane region" description="Helical" evidence="6">
    <location>
        <begin position="330"/>
        <end position="350"/>
    </location>
</feature>
<dbReference type="Pfam" id="PF01554">
    <property type="entry name" value="MatE"/>
    <property type="match status" value="2"/>
</dbReference>
<evidence type="ECO:0000313" key="11">
    <source>
        <dbReference type="Proteomes" id="UP000327013"/>
    </source>
</evidence>
<feature type="transmembrane region" description="Helical" evidence="6">
    <location>
        <begin position="111"/>
        <end position="136"/>
    </location>
</feature>
<feature type="transmembrane region" description="Helical" evidence="6">
    <location>
        <begin position="403"/>
        <end position="427"/>
    </location>
</feature>
<gene>
    <name evidence="10" type="ORF">FH972_015813</name>
</gene>
<evidence type="ECO:0000256" key="7">
    <source>
        <dbReference type="SAM" id="MobiDB-lite"/>
    </source>
</evidence>
<dbReference type="CDD" id="cd13132">
    <property type="entry name" value="MATE_eukaryotic"/>
    <property type="match status" value="1"/>
</dbReference>
<reference evidence="10 11" key="1">
    <citation type="submission" date="2019-06" db="EMBL/GenBank/DDBJ databases">
        <title>A chromosomal-level reference genome of Carpinus fangiana (Coryloideae, Betulaceae).</title>
        <authorList>
            <person name="Yang X."/>
            <person name="Wang Z."/>
            <person name="Zhang L."/>
            <person name="Hao G."/>
            <person name="Liu J."/>
            <person name="Yang Y."/>
        </authorList>
    </citation>
    <scope>NUCLEOTIDE SEQUENCE [LARGE SCALE GENOMIC DNA]</scope>
    <source>
        <strain evidence="10">Cfa_2016G</strain>
        <tissue evidence="10">Leaf</tissue>
    </source>
</reference>
<evidence type="ECO:0000256" key="3">
    <source>
        <dbReference type="ARBA" id="ARBA00022692"/>
    </source>
</evidence>
<feature type="region of interest" description="Disordered" evidence="7">
    <location>
        <begin position="719"/>
        <end position="738"/>
    </location>
</feature>
<proteinExistence type="inferred from homology"/>
<dbReference type="InterPro" id="IPR049317">
    <property type="entry name" value="GCIP-like_N"/>
</dbReference>
<dbReference type="Pfam" id="PF20936">
    <property type="entry name" value="GCIP_C"/>
    <property type="match status" value="1"/>
</dbReference>
<dbReference type="Gene3D" id="1.20.1410.10">
    <property type="entry name" value="I/LWEQ domain"/>
    <property type="match status" value="1"/>
</dbReference>
<feature type="domain" description="Cyclin-D1-binding protein 1-like C-terminal" evidence="9">
    <location>
        <begin position="732"/>
        <end position="832"/>
    </location>
</feature>
<feature type="domain" description="Cyclin-D1-binding protein 1-like N-terminal" evidence="8">
    <location>
        <begin position="560"/>
        <end position="703"/>
    </location>
</feature>
<keyword evidence="5 6" id="KW-0472">Membrane</keyword>
<evidence type="ECO:0000256" key="6">
    <source>
        <dbReference type="RuleBase" id="RU004914"/>
    </source>
</evidence>
<dbReference type="InterPro" id="IPR002528">
    <property type="entry name" value="MATE_fam"/>
</dbReference>
<organism evidence="10 11">
    <name type="scientific">Carpinus fangiana</name>
    <dbReference type="NCBI Taxonomy" id="176857"/>
    <lineage>
        <taxon>Eukaryota</taxon>
        <taxon>Viridiplantae</taxon>
        <taxon>Streptophyta</taxon>
        <taxon>Embryophyta</taxon>
        <taxon>Tracheophyta</taxon>
        <taxon>Spermatophyta</taxon>
        <taxon>Magnoliopsida</taxon>
        <taxon>eudicotyledons</taxon>
        <taxon>Gunneridae</taxon>
        <taxon>Pentapetalae</taxon>
        <taxon>rosids</taxon>
        <taxon>fabids</taxon>
        <taxon>Fagales</taxon>
        <taxon>Betulaceae</taxon>
        <taxon>Carpinus</taxon>
    </lineage>
</organism>
<dbReference type="AlphaFoldDB" id="A0A5N6RDZ0"/>
<dbReference type="GO" id="GO:0042910">
    <property type="term" value="F:xenobiotic transmembrane transporter activity"/>
    <property type="evidence" value="ECO:0007669"/>
    <property type="project" value="InterPro"/>
</dbReference>
<feature type="transmembrane region" description="Helical" evidence="6">
    <location>
        <begin position="207"/>
        <end position="229"/>
    </location>
</feature>
<accession>A0A5N6RDZ0</accession>
<dbReference type="OrthoDB" id="41588at2759"/>
<dbReference type="NCBIfam" id="TIGR00797">
    <property type="entry name" value="matE"/>
    <property type="match status" value="1"/>
</dbReference>
<evidence type="ECO:0000313" key="10">
    <source>
        <dbReference type="EMBL" id="KAE8077233.1"/>
    </source>
</evidence>
<evidence type="ECO:0000259" key="8">
    <source>
        <dbReference type="Pfam" id="PF13324"/>
    </source>
</evidence>
<feature type="transmembrane region" description="Helical" evidence="6">
    <location>
        <begin position="433"/>
        <end position="459"/>
    </location>
</feature>
<evidence type="ECO:0000256" key="1">
    <source>
        <dbReference type="ARBA" id="ARBA00004141"/>
    </source>
</evidence>
<sequence>MDNILLLKESQEKAEGCLSLTWAAFVQEAKRAGYLAGPMVAVNLSQYFLQIISIMMVGHLGELSLSSTAIAISLAAVTGFSPVFGMSTALETICGQAYGAKQYKKLGNQTYTAIFCLLLVCLPLSLLWICMGKLLVFMGQDPVISHEAGKFIVCLIPALFAYATLQAQVRYFQTQSLTTPMLVSSCVTFCFHIAFCCVLVFKSRLKHLGGALAIGMSYWLNVILLGLYMKYSSACAKTRAPISMEMFQGIGEFFRFAIPSAVMICLEWWSFELLTLLSGLLPNPALETSVLSVCLATLSTLFMIPDGLGAAASTRVSNELGAGNPQAARLAVTVVMFITVTGALIISSALFASRHVFGYIFSNEKEVVDYVTTLAPLVCLSVILDNLHGVLSGIARGCGWQDLGAYVNLGSYYLCGLPAGAILGFWVQLRGKGLWIGIVIGSFVQAALLSLITSCTDWGKQASKARERMFEGRSSVENGLNKSRKLKKLTVHDLGLDSNDVLPLLKFSGQAPVASQKEMGKAEKEQLKRTLNSHLNTLHETFQVLNQTPASSLDKVSWEEVIKLGEEVSKQATMAGMLWAGETPEVRALEENMAAYFNMLQGFLLLTHGSTVGAGHTLSSSILASAKQVVDCSFKLFMESLSAYGSHNKDQKLSMPQLVGAVWEAASALKKTPSSNITAIGRCMTQVAFSMKDVLREMKELKPGSPEQTDETYDDALNKAESGHQDDDNSCEDDLGNDLTPEEMKIAKSATEVVSQMLVVTKELIRSITGLIKLENPNDCSNFVDSFEKLLKLCQEIGTQVDELGACLYPPQEVPAMKAASEKISSIIDDIQVELENIKGTSQAFLRACDGLRSSLRQFESELDCPSTADLEAKIQDVALSN</sequence>
<protein>
    <recommendedName>
        <fullName evidence="6">Protein DETOXIFICATION</fullName>
    </recommendedName>
    <alternativeName>
        <fullName evidence="6">Multidrug and toxic compound extrusion protein</fullName>
    </alternativeName>
</protein>
<dbReference type="Proteomes" id="UP000327013">
    <property type="component" value="Chromosome 6"/>
</dbReference>
<evidence type="ECO:0000256" key="5">
    <source>
        <dbReference type="ARBA" id="ARBA00023136"/>
    </source>
</evidence>
<comment type="subcellular location">
    <subcellularLocation>
        <location evidence="1">Membrane</location>
        <topology evidence="1">Multi-pass membrane protein</topology>
    </subcellularLocation>
</comment>
<evidence type="ECO:0000256" key="2">
    <source>
        <dbReference type="ARBA" id="ARBA00010199"/>
    </source>
</evidence>
<dbReference type="InterPro" id="IPR049318">
    <property type="entry name" value="GCIP_C"/>
</dbReference>
<name>A0A5N6RDZ0_9ROSI</name>
<comment type="similarity">
    <text evidence="2 6">Belongs to the multi antimicrobial extrusion (MATE) (TC 2.A.66.1) family.</text>
</comment>
<feature type="transmembrane region" description="Helical" evidence="6">
    <location>
        <begin position="148"/>
        <end position="165"/>
    </location>
</feature>
<dbReference type="PANTHER" id="PTHR11206">
    <property type="entry name" value="MULTIDRUG RESISTANCE PROTEIN"/>
    <property type="match status" value="1"/>
</dbReference>
<evidence type="ECO:0000256" key="4">
    <source>
        <dbReference type="ARBA" id="ARBA00022989"/>
    </source>
</evidence>
<feature type="transmembrane region" description="Helical" evidence="6">
    <location>
        <begin position="370"/>
        <end position="391"/>
    </location>
</feature>
<evidence type="ECO:0000259" key="9">
    <source>
        <dbReference type="Pfam" id="PF20936"/>
    </source>
</evidence>
<dbReference type="Pfam" id="PF13324">
    <property type="entry name" value="GCIP_N"/>
    <property type="match status" value="1"/>
</dbReference>
<keyword evidence="4 6" id="KW-1133">Transmembrane helix</keyword>
<dbReference type="GO" id="GO:0015297">
    <property type="term" value="F:antiporter activity"/>
    <property type="evidence" value="ECO:0007669"/>
    <property type="project" value="InterPro"/>
</dbReference>
<dbReference type="GO" id="GO:0016020">
    <property type="term" value="C:membrane"/>
    <property type="evidence" value="ECO:0007669"/>
    <property type="project" value="UniProtKB-SubCell"/>
</dbReference>
<keyword evidence="11" id="KW-1185">Reference proteome</keyword>